<dbReference type="PANTHER" id="PTHR43270:SF4">
    <property type="entry name" value="CARNOSINE DIPEPTIDASE 2, ISOFORM A"/>
    <property type="match status" value="1"/>
</dbReference>
<dbReference type="HOGENOM" id="CLU_029469_3_0_1"/>
<reference evidence="6 7" key="1">
    <citation type="submission" date="2014-04" db="EMBL/GenBank/DDBJ databases">
        <authorList>
            <consortium name="DOE Joint Genome Institute"/>
            <person name="Kuo A."/>
            <person name="Kohler A."/>
            <person name="Nagy L.G."/>
            <person name="Floudas D."/>
            <person name="Copeland A."/>
            <person name="Barry K.W."/>
            <person name="Cichocki N."/>
            <person name="Veneault-Fourrey C."/>
            <person name="LaButti K."/>
            <person name="Lindquist E.A."/>
            <person name="Lipzen A."/>
            <person name="Lundell T."/>
            <person name="Morin E."/>
            <person name="Murat C."/>
            <person name="Sun H."/>
            <person name="Tunlid A."/>
            <person name="Henrissat B."/>
            <person name="Grigoriev I.V."/>
            <person name="Hibbett D.S."/>
            <person name="Martin F."/>
            <person name="Nordberg H.P."/>
            <person name="Cantor M.N."/>
            <person name="Hua S.X."/>
        </authorList>
    </citation>
    <scope>NUCLEOTIDE SEQUENCE [LARGE SCALE GENOMIC DNA]</scope>
    <source>
        <strain evidence="6 7">LaAM-08-1</strain>
    </source>
</reference>
<evidence type="ECO:0000256" key="1">
    <source>
        <dbReference type="ARBA" id="ARBA00006247"/>
    </source>
</evidence>
<evidence type="ECO:0000313" key="6">
    <source>
        <dbReference type="EMBL" id="KIJ94630.1"/>
    </source>
</evidence>
<accession>A0A0C9WSG8</accession>
<gene>
    <name evidence="6" type="ORF">K443DRAFT_683608</name>
</gene>
<protein>
    <recommendedName>
        <fullName evidence="5">Peptidase M20 dimerisation domain-containing protein</fullName>
    </recommendedName>
</protein>
<proteinExistence type="inferred from homology"/>
<comment type="similarity">
    <text evidence="1">Belongs to the peptidase M20A family.</text>
</comment>
<dbReference type="GO" id="GO:0046872">
    <property type="term" value="F:metal ion binding"/>
    <property type="evidence" value="ECO:0007669"/>
    <property type="project" value="UniProtKB-KW"/>
</dbReference>
<keyword evidence="7" id="KW-1185">Reference proteome</keyword>
<dbReference type="Gene3D" id="3.30.70.360">
    <property type="match status" value="1"/>
</dbReference>
<dbReference type="GO" id="GO:0006508">
    <property type="term" value="P:proteolysis"/>
    <property type="evidence" value="ECO:0007669"/>
    <property type="project" value="UniProtKB-KW"/>
</dbReference>
<evidence type="ECO:0000259" key="5">
    <source>
        <dbReference type="Pfam" id="PF07687"/>
    </source>
</evidence>
<sequence length="448" mass="48560">MPAPPEFLSFVDTNANAFIKRLADAVAIPSISGDATHRADVVKMAEWLNAHLKAVGVATQLVDLGKHTMDGEELHLPPAILGRIGDDKGKKTVLVYGHFDVQPASKSDGWNTDPFTLTIDESTGQLIGRGSSDDKGPVLGWLNVLQYHHQQGKELPVNLRCCFEGMEESGSEGLDELVQRESKPGGWFDGVDCVCISDNYWLNTRTPVLTYGLRGLTYLKVTVHGPGRDLHSGVFGRTVHEPMTDLIAIMSKLVDSQGRILIPGVDEMVQAADEEEKSIYASLDYTHQDIESAAGGQVALTTDKVDLLMGRMRYPSLSLHGIEGAFSGVGAKTVIPAKVSGKFSIRLVPPQTPENVDPLVISYIESEFAKLNSKNTLTIENLHGGKPWVTDHTHWNFEAAKRATKAVYGQDPDLTREGGSIPVTLTFAESLGVNVLLLPMGRGDDGAQ</sequence>
<dbReference type="InterPro" id="IPR051458">
    <property type="entry name" value="Cyt/Met_Dipeptidase"/>
</dbReference>
<dbReference type="CDD" id="cd05676">
    <property type="entry name" value="M20_dipept_like_CNDP"/>
    <property type="match status" value="1"/>
</dbReference>
<dbReference type="Pfam" id="PF01546">
    <property type="entry name" value="Peptidase_M20"/>
    <property type="match status" value="1"/>
</dbReference>
<dbReference type="PANTHER" id="PTHR43270">
    <property type="entry name" value="BETA-ALA-HIS DIPEPTIDASE"/>
    <property type="match status" value="1"/>
</dbReference>
<dbReference type="EMBL" id="KN838785">
    <property type="protein sequence ID" value="KIJ94630.1"/>
    <property type="molecule type" value="Genomic_DNA"/>
</dbReference>
<evidence type="ECO:0000313" key="7">
    <source>
        <dbReference type="Proteomes" id="UP000054477"/>
    </source>
</evidence>
<dbReference type="Proteomes" id="UP000054477">
    <property type="component" value="Unassembled WGS sequence"/>
</dbReference>
<dbReference type="InterPro" id="IPR011650">
    <property type="entry name" value="Peptidase_M20_dimer"/>
</dbReference>
<dbReference type="GO" id="GO:0008233">
    <property type="term" value="F:peptidase activity"/>
    <property type="evidence" value="ECO:0007669"/>
    <property type="project" value="UniProtKB-KW"/>
</dbReference>
<dbReference type="InterPro" id="IPR002933">
    <property type="entry name" value="Peptidase_M20"/>
</dbReference>
<dbReference type="AlphaFoldDB" id="A0A0C9WSG8"/>
<organism evidence="6 7">
    <name type="scientific">Laccaria amethystina LaAM-08-1</name>
    <dbReference type="NCBI Taxonomy" id="1095629"/>
    <lineage>
        <taxon>Eukaryota</taxon>
        <taxon>Fungi</taxon>
        <taxon>Dikarya</taxon>
        <taxon>Basidiomycota</taxon>
        <taxon>Agaricomycotina</taxon>
        <taxon>Agaricomycetes</taxon>
        <taxon>Agaricomycetidae</taxon>
        <taxon>Agaricales</taxon>
        <taxon>Agaricineae</taxon>
        <taxon>Hydnangiaceae</taxon>
        <taxon>Laccaria</taxon>
    </lineage>
</organism>
<dbReference type="Pfam" id="PF07687">
    <property type="entry name" value="M20_dimer"/>
    <property type="match status" value="1"/>
</dbReference>
<evidence type="ECO:0000256" key="3">
    <source>
        <dbReference type="ARBA" id="ARBA00022723"/>
    </source>
</evidence>
<evidence type="ECO:0000256" key="2">
    <source>
        <dbReference type="ARBA" id="ARBA00022670"/>
    </source>
</evidence>
<feature type="domain" description="Peptidase M20 dimerisation" evidence="5">
    <location>
        <begin position="211"/>
        <end position="369"/>
    </location>
</feature>
<keyword evidence="2" id="KW-0645">Protease</keyword>
<keyword evidence="3" id="KW-0479">Metal-binding</keyword>
<keyword evidence="4" id="KW-0378">Hydrolase</keyword>
<dbReference type="OrthoDB" id="7832001at2759"/>
<reference evidence="7" key="2">
    <citation type="submission" date="2015-01" db="EMBL/GenBank/DDBJ databases">
        <title>Evolutionary Origins and Diversification of the Mycorrhizal Mutualists.</title>
        <authorList>
            <consortium name="DOE Joint Genome Institute"/>
            <consortium name="Mycorrhizal Genomics Consortium"/>
            <person name="Kohler A."/>
            <person name="Kuo A."/>
            <person name="Nagy L.G."/>
            <person name="Floudas D."/>
            <person name="Copeland A."/>
            <person name="Barry K.W."/>
            <person name="Cichocki N."/>
            <person name="Veneault-Fourrey C."/>
            <person name="LaButti K."/>
            <person name="Lindquist E.A."/>
            <person name="Lipzen A."/>
            <person name="Lundell T."/>
            <person name="Morin E."/>
            <person name="Murat C."/>
            <person name="Riley R."/>
            <person name="Ohm R."/>
            <person name="Sun H."/>
            <person name="Tunlid A."/>
            <person name="Henrissat B."/>
            <person name="Grigoriev I.V."/>
            <person name="Hibbett D.S."/>
            <person name="Martin F."/>
        </authorList>
    </citation>
    <scope>NUCLEOTIDE SEQUENCE [LARGE SCALE GENOMIC DNA]</scope>
    <source>
        <strain evidence="7">LaAM-08-1</strain>
    </source>
</reference>
<dbReference type="SUPFAM" id="SSF53187">
    <property type="entry name" value="Zn-dependent exopeptidases"/>
    <property type="match status" value="1"/>
</dbReference>
<dbReference type="STRING" id="1095629.A0A0C9WSG8"/>
<name>A0A0C9WSG8_9AGAR</name>
<evidence type="ECO:0000256" key="4">
    <source>
        <dbReference type="ARBA" id="ARBA00022801"/>
    </source>
</evidence>
<dbReference type="Gene3D" id="3.40.630.10">
    <property type="entry name" value="Zn peptidases"/>
    <property type="match status" value="1"/>
</dbReference>